<dbReference type="PANTHER" id="PTHR32282:SF34">
    <property type="entry name" value="PENICILLIN-BINDING PROTEIN 1A"/>
    <property type="match status" value="1"/>
</dbReference>
<dbReference type="GO" id="GO:0009002">
    <property type="term" value="F:serine-type D-Ala-D-Ala carboxypeptidase activity"/>
    <property type="evidence" value="ECO:0007669"/>
    <property type="project" value="UniProtKB-EC"/>
</dbReference>
<comment type="catalytic activity">
    <reaction evidence="12">
        <text>Preferential cleavage: (Ac)2-L-Lys-D-Ala-|-D-Ala. Also transpeptidation of peptidyl-alanyl moieties that are N-acyl substituents of D-alanine.</text>
        <dbReference type="EC" id="3.4.16.4"/>
    </reaction>
</comment>
<comment type="catalytic activity">
    <reaction evidence="13">
        <text>[GlcNAc-(1-&gt;4)-Mur2Ac(oyl-L-Ala-gamma-D-Glu-L-Lys-D-Ala-D-Ala)](n)-di-trans,octa-cis-undecaprenyl diphosphate + beta-D-GlcNAc-(1-&gt;4)-Mur2Ac(oyl-L-Ala-gamma-D-Glu-L-Lys-D-Ala-D-Ala)-di-trans,octa-cis-undecaprenyl diphosphate = [GlcNAc-(1-&gt;4)-Mur2Ac(oyl-L-Ala-gamma-D-Glu-L-Lys-D-Ala-D-Ala)](n+1)-di-trans,octa-cis-undecaprenyl diphosphate + di-trans,octa-cis-undecaprenyl diphosphate + H(+)</text>
        <dbReference type="Rhea" id="RHEA:23708"/>
        <dbReference type="Rhea" id="RHEA-COMP:9602"/>
        <dbReference type="Rhea" id="RHEA-COMP:9603"/>
        <dbReference type="ChEBI" id="CHEBI:15378"/>
        <dbReference type="ChEBI" id="CHEBI:58405"/>
        <dbReference type="ChEBI" id="CHEBI:60033"/>
        <dbReference type="ChEBI" id="CHEBI:78435"/>
        <dbReference type="EC" id="2.4.99.28"/>
    </reaction>
</comment>
<keyword evidence="4" id="KW-0645">Protease</keyword>
<evidence type="ECO:0000256" key="1">
    <source>
        <dbReference type="ARBA" id="ARBA00007090"/>
    </source>
</evidence>
<dbReference type="InterPro" id="IPR012338">
    <property type="entry name" value="Beta-lactam/transpept-like"/>
</dbReference>
<evidence type="ECO:0000259" key="14">
    <source>
        <dbReference type="Pfam" id="PF00912"/>
    </source>
</evidence>
<dbReference type="GO" id="GO:0009252">
    <property type="term" value="P:peptidoglycan biosynthetic process"/>
    <property type="evidence" value="ECO:0007669"/>
    <property type="project" value="UniProtKB-KW"/>
</dbReference>
<dbReference type="InterPro" id="IPR050396">
    <property type="entry name" value="Glycosyltr_51/Transpeptidase"/>
</dbReference>
<dbReference type="InterPro" id="IPR001264">
    <property type="entry name" value="Glyco_trans_51"/>
</dbReference>
<dbReference type="GO" id="GO:0008955">
    <property type="term" value="F:peptidoglycan glycosyltransferase activity"/>
    <property type="evidence" value="ECO:0007669"/>
    <property type="project" value="UniProtKB-EC"/>
</dbReference>
<proteinExistence type="inferred from homology"/>
<evidence type="ECO:0000256" key="6">
    <source>
        <dbReference type="ARBA" id="ARBA00022679"/>
    </source>
</evidence>
<dbReference type="SUPFAM" id="SSF56601">
    <property type="entry name" value="beta-lactamase/transpeptidase-like"/>
    <property type="match status" value="1"/>
</dbReference>
<keyword evidence="16" id="KW-1185">Reference proteome</keyword>
<name>A0A4Z0HBT9_9ACTN</name>
<keyword evidence="3" id="KW-0121">Carboxypeptidase</keyword>
<gene>
    <name evidence="15" type="ORF">E4099_04655</name>
</gene>
<keyword evidence="10" id="KW-0511">Multifunctional enzyme</keyword>
<dbReference type="PANTHER" id="PTHR32282">
    <property type="entry name" value="BINDING PROTEIN TRANSPEPTIDASE, PUTATIVE-RELATED"/>
    <property type="match status" value="1"/>
</dbReference>
<keyword evidence="8" id="KW-0133">Cell shape</keyword>
<dbReference type="EMBL" id="SRID01000024">
    <property type="protein sequence ID" value="TGB16770.1"/>
    <property type="molecule type" value="Genomic_DNA"/>
</dbReference>
<feature type="domain" description="Glycosyl transferase family 51" evidence="14">
    <location>
        <begin position="44"/>
        <end position="221"/>
    </location>
</feature>
<dbReference type="AlphaFoldDB" id="A0A4Z0HBT9"/>
<evidence type="ECO:0000313" key="16">
    <source>
        <dbReference type="Proteomes" id="UP000297948"/>
    </source>
</evidence>
<dbReference type="Gene3D" id="3.40.710.10">
    <property type="entry name" value="DD-peptidase/beta-lactamase superfamily"/>
    <property type="match status" value="2"/>
</dbReference>
<keyword evidence="7" id="KW-0378">Hydrolase</keyword>
<evidence type="ECO:0000256" key="8">
    <source>
        <dbReference type="ARBA" id="ARBA00022960"/>
    </source>
</evidence>
<organism evidence="15 16">
    <name type="scientific">Streptomyces palmae</name>
    <dbReference type="NCBI Taxonomy" id="1701085"/>
    <lineage>
        <taxon>Bacteria</taxon>
        <taxon>Bacillati</taxon>
        <taxon>Actinomycetota</taxon>
        <taxon>Actinomycetes</taxon>
        <taxon>Kitasatosporales</taxon>
        <taxon>Streptomycetaceae</taxon>
        <taxon>Streptomyces</taxon>
    </lineage>
</organism>
<evidence type="ECO:0000256" key="9">
    <source>
        <dbReference type="ARBA" id="ARBA00022984"/>
    </source>
</evidence>
<comment type="similarity">
    <text evidence="1">In the C-terminal section; belongs to the transpeptidase family.</text>
</comment>
<dbReference type="InterPro" id="IPR036950">
    <property type="entry name" value="PBP_transglycosylase"/>
</dbReference>
<dbReference type="OrthoDB" id="9766909at2"/>
<evidence type="ECO:0000256" key="11">
    <source>
        <dbReference type="ARBA" id="ARBA00023316"/>
    </source>
</evidence>
<dbReference type="Gene3D" id="1.10.3810.10">
    <property type="entry name" value="Biosynthetic peptidoglycan transglycosylase-like"/>
    <property type="match status" value="1"/>
</dbReference>
<reference evidence="15 16" key="1">
    <citation type="submission" date="2019-03" db="EMBL/GenBank/DDBJ databases">
        <authorList>
            <person name="Gonzalez-Pimentel J.L."/>
        </authorList>
    </citation>
    <scope>NUCLEOTIDE SEQUENCE [LARGE SCALE GENOMIC DNA]</scope>
    <source>
        <strain evidence="15 16">JCM 31289</strain>
    </source>
</reference>
<evidence type="ECO:0000313" key="15">
    <source>
        <dbReference type="EMBL" id="TGB16770.1"/>
    </source>
</evidence>
<evidence type="ECO:0000256" key="5">
    <source>
        <dbReference type="ARBA" id="ARBA00022676"/>
    </source>
</evidence>
<dbReference type="GO" id="GO:0008360">
    <property type="term" value="P:regulation of cell shape"/>
    <property type="evidence" value="ECO:0007669"/>
    <property type="project" value="UniProtKB-KW"/>
</dbReference>
<keyword evidence="11" id="KW-0961">Cell wall biogenesis/degradation</keyword>
<dbReference type="Pfam" id="PF00912">
    <property type="entry name" value="Transgly"/>
    <property type="match status" value="1"/>
</dbReference>
<evidence type="ECO:0000256" key="4">
    <source>
        <dbReference type="ARBA" id="ARBA00022670"/>
    </source>
</evidence>
<keyword evidence="9" id="KW-0573">Peptidoglycan synthesis</keyword>
<dbReference type="GO" id="GO:0071555">
    <property type="term" value="P:cell wall organization"/>
    <property type="evidence" value="ECO:0007669"/>
    <property type="project" value="UniProtKB-KW"/>
</dbReference>
<evidence type="ECO:0000256" key="10">
    <source>
        <dbReference type="ARBA" id="ARBA00023268"/>
    </source>
</evidence>
<dbReference type="InterPro" id="IPR023346">
    <property type="entry name" value="Lysozyme-like_dom_sf"/>
</dbReference>
<accession>A0A4Z0HBT9</accession>
<dbReference type="Proteomes" id="UP000297948">
    <property type="component" value="Unassembled WGS sequence"/>
</dbReference>
<dbReference type="GO" id="GO:0030288">
    <property type="term" value="C:outer membrane-bounded periplasmic space"/>
    <property type="evidence" value="ECO:0007669"/>
    <property type="project" value="TreeGrafter"/>
</dbReference>
<evidence type="ECO:0000256" key="3">
    <source>
        <dbReference type="ARBA" id="ARBA00022645"/>
    </source>
</evidence>
<evidence type="ECO:0000256" key="13">
    <source>
        <dbReference type="ARBA" id="ARBA00049902"/>
    </source>
</evidence>
<protein>
    <submittedName>
        <fullName evidence="15">Penicillin-binding protein</fullName>
    </submittedName>
</protein>
<comment type="caution">
    <text evidence="15">The sequence shown here is derived from an EMBL/GenBank/DDBJ whole genome shotgun (WGS) entry which is preliminary data.</text>
</comment>
<dbReference type="GO" id="GO:0006508">
    <property type="term" value="P:proteolysis"/>
    <property type="evidence" value="ECO:0007669"/>
    <property type="project" value="UniProtKB-KW"/>
</dbReference>
<dbReference type="SUPFAM" id="SSF53955">
    <property type="entry name" value="Lysozyme-like"/>
    <property type="match status" value="1"/>
</dbReference>
<keyword evidence="5" id="KW-0328">Glycosyltransferase</keyword>
<evidence type="ECO:0000256" key="2">
    <source>
        <dbReference type="ARBA" id="ARBA00007739"/>
    </source>
</evidence>
<sequence>MLAYVLSLWLLLLGAFAVLYYMIDIPEANAVAKAESNVYLYSDGTLLARTGDINRESVTIDRIPRHVQRAFVAAENKSFYQDAGVDPMGIARGLAKTVTGGGTQGGSTITQQYVKNYYLSQEQTITRKVKELVISLKVDQRNSKDEILAGYLNTSYFGRVAYGIQAAARAYYGKEAADLTVAEGAYLAALVQAPSQYDWGVASRTGKRLVTQRWKYVLNNMVEMGWLDDAERRRLRFPRPLPPKPTPGLDGQAGYLVDAARRELIASGVSEQELAAGGWTITLSVDRAKQKSLERAVARQLAAGGRSARDRAARSDLQAGAVSVEPRTGRVLALYGGRSYTQHYLSNATRADYQAGAVFKPLVTAAELESDPKGAVAAETGTGPVPKYTGKAGPAMVKKTAVALGMDPDAEGFRPRRTIGLGLMGTSPMDLAGVYATLGNHGRKVTPTLVLSARRGDQRIEGRDGIGDQVVRRETADTVTSTLLARPDDGATRKNWVRTVGQPAASIGGSSDDRRAAWFAGYTPDLVTVVGMFGEDHRNKRQTILPTAFRSRPAKVWTTYMGEALRGARPAGFDLRIGGVPAIPSELPTAGERSG</sequence>
<evidence type="ECO:0000256" key="7">
    <source>
        <dbReference type="ARBA" id="ARBA00022801"/>
    </source>
</evidence>
<evidence type="ECO:0000256" key="12">
    <source>
        <dbReference type="ARBA" id="ARBA00034000"/>
    </source>
</evidence>
<keyword evidence="6" id="KW-0808">Transferase</keyword>
<comment type="similarity">
    <text evidence="2">In the N-terminal section; belongs to the glycosyltransferase 51 family.</text>
</comment>
<dbReference type="FunFam" id="1.10.3810.10:FF:000001">
    <property type="entry name" value="Penicillin-binding protein 1A"/>
    <property type="match status" value="1"/>
</dbReference>